<keyword evidence="3" id="KW-1185">Reference proteome</keyword>
<evidence type="ECO:0000313" key="3">
    <source>
        <dbReference type="Proteomes" id="UP000887540"/>
    </source>
</evidence>
<dbReference type="InterPro" id="IPR044399">
    <property type="entry name" value="Mb-like_M"/>
</dbReference>
<dbReference type="WBParaSite" id="ACRNAN_Path_1591.g6177.t1">
    <property type="protein sequence ID" value="ACRNAN_Path_1591.g6177.t1"/>
    <property type="gene ID" value="ACRNAN_Path_1591.g6177"/>
</dbReference>
<reference evidence="4" key="1">
    <citation type="submission" date="2022-11" db="UniProtKB">
        <authorList>
            <consortium name="WormBaseParasite"/>
        </authorList>
    </citation>
    <scope>IDENTIFICATION</scope>
</reference>
<evidence type="ECO:0000259" key="2">
    <source>
        <dbReference type="Pfam" id="PF00042"/>
    </source>
</evidence>
<dbReference type="AlphaFoldDB" id="A0A914C2G5"/>
<dbReference type="CDD" id="cd01040">
    <property type="entry name" value="Mb-like"/>
    <property type="match status" value="1"/>
</dbReference>
<dbReference type="Proteomes" id="UP000887540">
    <property type="component" value="Unplaced"/>
</dbReference>
<dbReference type="SUPFAM" id="SSF46458">
    <property type="entry name" value="Globin-like"/>
    <property type="match status" value="1"/>
</dbReference>
<dbReference type="GO" id="GO:0005344">
    <property type="term" value="F:oxygen carrier activity"/>
    <property type="evidence" value="ECO:0007669"/>
    <property type="project" value="UniProtKB-KW"/>
</dbReference>
<feature type="domain" description="Globin" evidence="2">
    <location>
        <begin position="56"/>
        <end position="164"/>
    </location>
</feature>
<dbReference type="GO" id="GO:0019825">
    <property type="term" value="F:oxygen binding"/>
    <property type="evidence" value="ECO:0007669"/>
    <property type="project" value="InterPro"/>
</dbReference>
<name>A0A914C2G5_9BILA</name>
<dbReference type="InterPro" id="IPR000971">
    <property type="entry name" value="Globin"/>
</dbReference>
<keyword evidence="1" id="KW-0408">Iron</keyword>
<keyword evidence="1" id="KW-0479">Metal-binding</keyword>
<accession>A0A914C2G5</accession>
<dbReference type="InterPro" id="IPR012292">
    <property type="entry name" value="Globin/Proto"/>
</dbReference>
<evidence type="ECO:0000313" key="4">
    <source>
        <dbReference type="WBParaSite" id="ACRNAN_Path_1591.g6177.t1"/>
    </source>
</evidence>
<keyword evidence="1" id="KW-0561">Oxygen transport</keyword>
<proteinExistence type="inferred from homology"/>
<dbReference type="Pfam" id="PF00042">
    <property type="entry name" value="Globin"/>
    <property type="match status" value="1"/>
</dbReference>
<keyword evidence="1" id="KW-0813">Transport</keyword>
<comment type="similarity">
    <text evidence="1">Belongs to the globin family.</text>
</comment>
<sequence length="246" mass="28211">MLVTRNMSSGGAEPKKRRISSRYSGRDLLLEDDQINLIVDSYAKISDKYYALEQMFLQLFVRDDPEIALVFGLNDIPDEELRRRTPFRTHVCKFLRFITTVVDLLPKKDREEELIQIIRMVGRQHCNVKTLSFNAARWLSFKNAMLNTFAKNEKDKTYQPWSILIGFIIYEIKDAYLAHIRTSRSNSLPHVLEVYKLEFRKATAESVSLANQMAVATSVTVAHPMAVASVSVPHVQPGRCAALKNF</sequence>
<evidence type="ECO:0000256" key="1">
    <source>
        <dbReference type="RuleBase" id="RU000356"/>
    </source>
</evidence>
<protein>
    <submittedName>
        <fullName evidence="4">Globin family profile domain-containing protein</fullName>
    </submittedName>
</protein>
<dbReference type="InterPro" id="IPR009050">
    <property type="entry name" value="Globin-like_sf"/>
</dbReference>
<dbReference type="Gene3D" id="1.10.490.10">
    <property type="entry name" value="Globins"/>
    <property type="match status" value="1"/>
</dbReference>
<dbReference type="GO" id="GO:0020037">
    <property type="term" value="F:heme binding"/>
    <property type="evidence" value="ECO:0007669"/>
    <property type="project" value="InterPro"/>
</dbReference>
<organism evidence="3 4">
    <name type="scientific">Acrobeloides nanus</name>
    <dbReference type="NCBI Taxonomy" id="290746"/>
    <lineage>
        <taxon>Eukaryota</taxon>
        <taxon>Metazoa</taxon>
        <taxon>Ecdysozoa</taxon>
        <taxon>Nematoda</taxon>
        <taxon>Chromadorea</taxon>
        <taxon>Rhabditida</taxon>
        <taxon>Tylenchina</taxon>
        <taxon>Cephalobomorpha</taxon>
        <taxon>Cephaloboidea</taxon>
        <taxon>Cephalobidae</taxon>
        <taxon>Acrobeloides</taxon>
    </lineage>
</organism>
<keyword evidence="1" id="KW-0349">Heme</keyword>